<evidence type="ECO:0000256" key="7">
    <source>
        <dbReference type="ARBA" id="ARBA00022723"/>
    </source>
</evidence>
<dbReference type="InterPro" id="IPR029044">
    <property type="entry name" value="Nucleotide-diphossugar_trans"/>
</dbReference>
<dbReference type="InterPro" id="IPR004139">
    <property type="entry name" value="Glyco_trans_13"/>
</dbReference>
<keyword evidence="12 17" id="KW-0464">Manganese</keyword>
<comment type="similarity">
    <text evidence="3 17">Belongs to the glycosyltransferase 13 family.</text>
</comment>
<evidence type="ECO:0000256" key="1">
    <source>
        <dbReference type="ARBA" id="ARBA00004323"/>
    </source>
</evidence>
<organism evidence="18 19">
    <name type="scientific">Hypsibius exemplaris</name>
    <name type="common">Freshwater tardigrade</name>
    <dbReference type="NCBI Taxonomy" id="2072580"/>
    <lineage>
        <taxon>Eukaryota</taxon>
        <taxon>Metazoa</taxon>
        <taxon>Ecdysozoa</taxon>
        <taxon>Tardigrada</taxon>
        <taxon>Eutardigrada</taxon>
        <taxon>Parachela</taxon>
        <taxon>Hypsibioidea</taxon>
        <taxon>Hypsibiidae</taxon>
        <taxon>Hypsibius</taxon>
    </lineage>
</organism>
<evidence type="ECO:0000256" key="14">
    <source>
        <dbReference type="ARBA" id="ARBA00038949"/>
    </source>
</evidence>
<evidence type="ECO:0000256" key="8">
    <source>
        <dbReference type="ARBA" id="ARBA00022968"/>
    </source>
</evidence>
<dbReference type="FunFam" id="3.90.550.10:FF:000055">
    <property type="entry name" value="Alpha-1,3-mannosyl-glycoprotein 2-beta-N-acetylglucosaminyltransferase"/>
    <property type="match status" value="1"/>
</dbReference>
<dbReference type="GO" id="GO:0030145">
    <property type="term" value="F:manganese ion binding"/>
    <property type="evidence" value="ECO:0007669"/>
    <property type="project" value="UniProtKB-UniRule"/>
</dbReference>
<dbReference type="PANTHER" id="PTHR10468">
    <property type="entry name" value="PROTEIN O-LINKED-MANNOSE BETA-1,2-N-ACETYLGLUCOSAMINYLTRANSFERASE 1/ALPHA-1,3-MANNOSYL-GLYCOPROTEIN 2-BETA-N-ACETYLGLUCOSAMINYLTRANSFERASE"/>
    <property type="match status" value="1"/>
</dbReference>
<evidence type="ECO:0000313" key="18">
    <source>
        <dbReference type="EMBL" id="OQV23690.1"/>
    </source>
</evidence>
<evidence type="ECO:0000256" key="6">
    <source>
        <dbReference type="ARBA" id="ARBA00022692"/>
    </source>
</evidence>
<gene>
    <name evidence="18" type="ORF">BV898_02427</name>
</gene>
<name>A0A1W0X8H9_HYPEX</name>
<dbReference type="EC" id="2.4.1.101" evidence="14 17"/>
<comment type="pathway">
    <text evidence="2 17">Protein modification; protein glycosylation.</text>
</comment>
<comment type="subcellular location">
    <subcellularLocation>
        <location evidence="1 17">Golgi apparatus membrane</location>
        <topology evidence="1 17">Single-pass type II membrane protein</topology>
    </subcellularLocation>
</comment>
<reference evidence="19" key="1">
    <citation type="submission" date="2017-01" db="EMBL/GenBank/DDBJ databases">
        <title>Comparative genomics of anhydrobiosis in the tardigrade Hypsibius dujardini.</title>
        <authorList>
            <person name="Yoshida Y."/>
            <person name="Koutsovoulos G."/>
            <person name="Laetsch D."/>
            <person name="Stevens L."/>
            <person name="Kumar S."/>
            <person name="Horikawa D."/>
            <person name="Ishino K."/>
            <person name="Komine S."/>
            <person name="Tomita M."/>
            <person name="Blaxter M."/>
            <person name="Arakawa K."/>
        </authorList>
    </citation>
    <scope>NUCLEOTIDE SEQUENCE [LARGE SCALE GENOMIC DNA]</scope>
    <source>
        <strain evidence="19">Z151</strain>
    </source>
</reference>
<accession>A0A1W0X8H9</accession>
<evidence type="ECO:0000256" key="9">
    <source>
        <dbReference type="ARBA" id="ARBA00022989"/>
    </source>
</evidence>
<dbReference type="PANTHER" id="PTHR10468:SF0">
    <property type="entry name" value="ALPHA-1,3-MANNOSYL-GLYCOPROTEIN 2-BETA-N-ACETYLGLUCOSAMINYLTRANSFERASE"/>
    <property type="match status" value="1"/>
</dbReference>
<evidence type="ECO:0000256" key="12">
    <source>
        <dbReference type="ARBA" id="ARBA00023211"/>
    </source>
</evidence>
<keyword evidence="5" id="KW-0808">Transferase</keyword>
<evidence type="ECO:0000256" key="16">
    <source>
        <dbReference type="ARBA" id="ARBA00049421"/>
    </source>
</evidence>
<keyword evidence="7 17" id="KW-0479">Metal-binding</keyword>
<evidence type="ECO:0000256" key="17">
    <source>
        <dbReference type="RuleBase" id="RU368119"/>
    </source>
</evidence>
<evidence type="ECO:0000256" key="15">
    <source>
        <dbReference type="ARBA" id="ARBA00041712"/>
    </source>
</evidence>
<dbReference type="OrthoDB" id="440755at2759"/>
<dbReference type="Gene3D" id="3.90.550.10">
    <property type="entry name" value="Spore Coat Polysaccharide Biosynthesis Protein SpsA, Chain A"/>
    <property type="match status" value="1"/>
</dbReference>
<evidence type="ECO:0000256" key="5">
    <source>
        <dbReference type="ARBA" id="ARBA00022679"/>
    </source>
</evidence>
<dbReference type="SUPFAM" id="SSF53448">
    <property type="entry name" value="Nucleotide-diphospho-sugar transferases"/>
    <property type="match status" value="1"/>
</dbReference>
<dbReference type="GO" id="GO:0003827">
    <property type="term" value="F:alpha-1,3-mannosylglycoprotein 2-beta-N-acetylglucosaminyltransferase activity"/>
    <property type="evidence" value="ECO:0007669"/>
    <property type="project" value="UniProtKB-UniRule"/>
</dbReference>
<proteinExistence type="inferred from homology"/>
<feature type="transmembrane region" description="Helical" evidence="17">
    <location>
        <begin position="14"/>
        <end position="34"/>
    </location>
</feature>
<evidence type="ECO:0000256" key="3">
    <source>
        <dbReference type="ARBA" id="ARBA00006492"/>
    </source>
</evidence>
<evidence type="ECO:0000256" key="13">
    <source>
        <dbReference type="ARBA" id="ARBA00037706"/>
    </source>
</evidence>
<comment type="cofactor">
    <cofactor evidence="17">
        <name>Mn(2+)</name>
        <dbReference type="ChEBI" id="CHEBI:29035"/>
    </cofactor>
    <text evidence="17">The cofactor is mostly bound to the substrate.</text>
</comment>
<keyword evidence="9 17" id="KW-1133">Transmembrane helix</keyword>
<dbReference type="EMBL" id="MTYJ01000010">
    <property type="protein sequence ID" value="OQV23690.1"/>
    <property type="molecule type" value="Genomic_DNA"/>
</dbReference>
<keyword evidence="11 17" id="KW-0472">Membrane</keyword>
<evidence type="ECO:0000256" key="4">
    <source>
        <dbReference type="ARBA" id="ARBA00022676"/>
    </source>
</evidence>
<evidence type="ECO:0000256" key="2">
    <source>
        <dbReference type="ARBA" id="ARBA00004922"/>
    </source>
</evidence>
<dbReference type="Gene3D" id="3.10.180.20">
    <property type="entry name" value="N-Acetylglucosaminyltransferase I, Domain 2"/>
    <property type="match status" value="1"/>
</dbReference>
<keyword evidence="6 17" id="KW-0812">Transmembrane</keyword>
<dbReference type="GO" id="GO:0000139">
    <property type="term" value="C:Golgi membrane"/>
    <property type="evidence" value="ECO:0007669"/>
    <property type="project" value="UniProtKB-SubCell"/>
</dbReference>
<dbReference type="InterPro" id="IPR052261">
    <property type="entry name" value="Glycosyltransferase_13"/>
</dbReference>
<keyword evidence="19" id="KW-1185">Reference proteome</keyword>
<dbReference type="Pfam" id="PF03071">
    <property type="entry name" value="GNT-I"/>
    <property type="match status" value="1"/>
</dbReference>
<keyword evidence="4 17" id="KW-0328">Glycosyltransferase</keyword>
<comment type="caution">
    <text evidence="18">The sequence shown here is derived from an EMBL/GenBank/DDBJ whole genome shotgun (WGS) entry which is preliminary data.</text>
</comment>
<evidence type="ECO:0000256" key="10">
    <source>
        <dbReference type="ARBA" id="ARBA00023034"/>
    </source>
</evidence>
<comment type="function">
    <text evidence="13 17">Initiates complex N-linked carbohydrate formation. Essential for the conversion of high-mannose to hybrid and complex N-glycans.</text>
</comment>
<dbReference type="GO" id="GO:0006487">
    <property type="term" value="P:protein N-linked glycosylation"/>
    <property type="evidence" value="ECO:0007669"/>
    <property type="project" value="TreeGrafter"/>
</dbReference>
<evidence type="ECO:0000313" key="19">
    <source>
        <dbReference type="Proteomes" id="UP000192578"/>
    </source>
</evidence>
<comment type="catalytic activity">
    <reaction evidence="16 17">
        <text>N(4)-(alpha-D-Man-(1-&gt;3)-[alpha-D-Man-(1-&gt;3)-[alpha-D-Man-(1-&gt;6)]-alpha-D-Man-(1-&gt;6)]-beta-D-Man-(1-&gt;4)-beta-D-GlcNAc-(1-&gt;4)-beta-D-GlcNAc)-L-asparaginyl-[protein] (N-glucan mannose isomer 5A1,2) + UDP-N-acetyl-alpha-D-glucosamine = N(4)-{beta-D-GlcNAc-(1-&gt;2)-alpha-D-Man-(1-&gt;3)-[alpha-D-Man-(1-&gt;3)-[alpha-D-Man-(1-&gt;6)]-alpha-D-Man-(1-&gt;6)]-beta-D-Man-(1-&gt;4)-beta-D-GlcNAc-(1-&gt;4)-beta-D-GlcNAc}-L-asparaginyl-[protein] + UDP + H(+)</text>
        <dbReference type="Rhea" id="RHEA:11456"/>
        <dbReference type="Rhea" id="RHEA-COMP:14367"/>
        <dbReference type="Rhea" id="RHEA-COMP:14368"/>
        <dbReference type="ChEBI" id="CHEBI:15378"/>
        <dbReference type="ChEBI" id="CHEBI:57705"/>
        <dbReference type="ChEBI" id="CHEBI:58223"/>
        <dbReference type="ChEBI" id="CHEBI:59087"/>
        <dbReference type="ChEBI" id="CHEBI:60625"/>
        <dbReference type="EC" id="2.4.1.101"/>
    </reaction>
</comment>
<dbReference type="CDD" id="cd02514">
    <property type="entry name" value="GT13_GLCNAC-TI"/>
    <property type="match status" value="1"/>
</dbReference>
<dbReference type="AlphaFoldDB" id="A0A1W0X8H9"/>
<dbReference type="Proteomes" id="UP000192578">
    <property type="component" value="Unassembled WGS sequence"/>
</dbReference>
<keyword evidence="10 17" id="KW-0333">Golgi apparatus</keyword>
<dbReference type="UniPathway" id="UPA00378"/>
<keyword evidence="8 17" id="KW-0735">Signal-anchor</keyword>
<sequence length="460" mass="53136">MILFGSSTRMKTKLGYFIGSGITILWILFFYQYVIFQQRVKDMDFEGAFGSSDQRLLMQINGEGSGPTFQRIAAVEGDLQGLKKDSERLQQYMDRVREAVGDTMANSNVTVLTSKIPVIPVIVFACNRPTVKRNLDQLLKYRPSAESFPIYVSQDCGHKETAEVIENYGDQMVHMKHTNNTPIVLEKKDKKFEGYYKLARHYRWGLNQIFRKYNHTAAIIVEDDLDIAPDFFEYFAALYPLLVADSSLWCISAWNDNGKADLTEDAPELLYRTDFFPGLGWMLRRDLWMELEPKWPEKFWDDWMRRPEQRLKRSCIRPEVSRTSTFGKKGVSNGLFYETHLKFIKLNDVSVPFRERSLAYLLKDIYDPRFASAVYNSPTISQAALRKGDFSGVDPNVSIRVEYSTKDQFIKTAKPLGLMQDFKAGVPRCGYRGVVTLFRNGRRIFLAPPIGWNGYDLSWN</sequence>
<protein>
    <recommendedName>
        <fullName evidence="14 17">Alpha-1,3-mannosyl-glycoprotein 2-beta-N-acetylglucosaminyltransferase</fullName>
        <shortName evidence="17">GNT-I</shortName>
        <shortName evidence="17">GlcNAc-T I</shortName>
        <ecNumber evidence="14 17">2.4.1.101</ecNumber>
    </recommendedName>
    <alternativeName>
        <fullName evidence="15 17">N-glycosyl-oligosaccharide-glycoprotein N-acetylglucosaminyltransferase I</fullName>
    </alternativeName>
</protein>
<evidence type="ECO:0000256" key="11">
    <source>
        <dbReference type="ARBA" id="ARBA00023136"/>
    </source>
</evidence>